<reference evidence="2" key="1">
    <citation type="journal article" date="2021" name="Nat. Commun.">
        <title>Genomic analyses provide insights into spinach domestication and the genetic basis of agronomic traits.</title>
        <authorList>
            <person name="Cai X."/>
            <person name="Sun X."/>
            <person name="Xu C."/>
            <person name="Sun H."/>
            <person name="Wang X."/>
            <person name="Ge C."/>
            <person name="Zhang Z."/>
            <person name="Wang Q."/>
            <person name="Fei Z."/>
            <person name="Jiao C."/>
            <person name="Wang Q."/>
        </authorList>
    </citation>
    <scope>NUCLEOTIDE SEQUENCE [LARGE SCALE GENOMIC DNA]</scope>
    <source>
        <strain evidence="2">cv. Varoflay</strain>
    </source>
</reference>
<dbReference type="AlphaFoldDB" id="A0A9R0IIP0"/>
<dbReference type="RefSeq" id="XP_021849886.2">
    <property type="nucleotide sequence ID" value="XM_021994194.2"/>
</dbReference>
<dbReference type="Pfam" id="PF13966">
    <property type="entry name" value="zf-RVT"/>
    <property type="match status" value="1"/>
</dbReference>
<evidence type="ECO:0000259" key="1">
    <source>
        <dbReference type="Pfam" id="PF13966"/>
    </source>
</evidence>
<name>A0A9R0IIP0_SPIOL</name>
<proteinExistence type="predicted"/>
<sequence length="443" mass="50200">MAKRPIYWRKSSLLEEHKSLGGLGMRNIESINHAMLFNQAWRMKTCPNLLVSRVFSGKYPSTWFENSISGRRVNAASWGARSIMKSVSSMKGGIRRTVGNGEATSITDHVWVGDNRIKFKEHSSFVGTKPTWVSELKCSNHSWNASSVWSLFQSSTARRILAIHTSNRGTQDGWDWSQSSTGAYSIKSGYWFHKNTGKVEENTVSQFWSLWWKANMFPKWKIFIWKVINNAIPTKQNLRRRHIDVSPACVFCGKEESLAHLFRDCELSMRVWKSCSLGINGLAAVETHVGSWVKNFLLYFLNQDGNSGHRVVFFSSILWSIWLHRNECVFKGTKASAVTVLELARQWMSRWEVSHCLNDKVRITTTSPNKAWSWQVGVHSQGDMILIEVDGAWKCKGDYGDGRWSAAAGWRISRSGVEIKTGAQKVLASSPIQAEAMVVLLAL</sequence>
<dbReference type="PANTHER" id="PTHR33116">
    <property type="entry name" value="REVERSE TRANSCRIPTASE ZINC-BINDING DOMAIN-CONTAINING PROTEIN-RELATED-RELATED"/>
    <property type="match status" value="1"/>
</dbReference>
<reference evidence="3" key="2">
    <citation type="submission" date="2025-08" db="UniProtKB">
        <authorList>
            <consortium name="RefSeq"/>
        </authorList>
    </citation>
    <scope>IDENTIFICATION</scope>
    <source>
        <tissue evidence="3">Leaf</tissue>
    </source>
</reference>
<feature type="domain" description="Reverse transcriptase zinc-binding" evidence="1">
    <location>
        <begin position="184"/>
        <end position="272"/>
    </location>
</feature>
<organism evidence="2 3">
    <name type="scientific">Spinacia oleracea</name>
    <name type="common">Spinach</name>
    <dbReference type="NCBI Taxonomy" id="3562"/>
    <lineage>
        <taxon>Eukaryota</taxon>
        <taxon>Viridiplantae</taxon>
        <taxon>Streptophyta</taxon>
        <taxon>Embryophyta</taxon>
        <taxon>Tracheophyta</taxon>
        <taxon>Spermatophyta</taxon>
        <taxon>Magnoliopsida</taxon>
        <taxon>eudicotyledons</taxon>
        <taxon>Gunneridae</taxon>
        <taxon>Pentapetalae</taxon>
        <taxon>Caryophyllales</taxon>
        <taxon>Chenopodiaceae</taxon>
        <taxon>Chenopodioideae</taxon>
        <taxon>Anserineae</taxon>
        <taxon>Spinacia</taxon>
    </lineage>
</organism>
<dbReference type="Proteomes" id="UP000813463">
    <property type="component" value="Chromosome 1"/>
</dbReference>
<keyword evidence="2" id="KW-1185">Reference proteome</keyword>
<protein>
    <recommendedName>
        <fullName evidence="1">Reverse transcriptase zinc-binding domain-containing protein</fullName>
    </recommendedName>
</protein>
<evidence type="ECO:0000313" key="2">
    <source>
        <dbReference type="Proteomes" id="UP000813463"/>
    </source>
</evidence>
<dbReference type="GeneID" id="110789515"/>
<dbReference type="PANTHER" id="PTHR33116:SF78">
    <property type="entry name" value="OS12G0587133 PROTEIN"/>
    <property type="match status" value="1"/>
</dbReference>
<evidence type="ECO:0000313" key="3">
    <source>
        <dbReference type="RefSeq" id="XP_021849886.2"/>
    </source>
</evidence>
<dbReference type="InterPro" id="IPR026960">
    <property type="entry name" value="RVT-Znf"/>
</dbReference>
<gene>
    <name evidence="3" type="primary">LOC110789515</name>
</gene>
<dbReference type="KEGG" id="soe:110789515"/>
<accession>A0A9R0IIP0</accession>